<evidence type="ECO:0000313" key="2">
    <source>
        <dbReference type="EMBL" id="TNN64192.1"/>
    </source>
</evidence>
<comment type="caution">
    <text evidence="2">The sequence shown here is derived from an EMBL/GenBank/DDBJ whole genome shotgun (WGS) entry which is preliminary data.</text>
</comment>
<organism evidence="2 3">
    <name type="scientific">Liparis tanakae</name>
    <name type="common">Tanaka's snailfish</name>
    <dbReference type="NCBI Taxonomy" id="230148"/>
    <lineage>
        <taxon>Eukaryota</taxon>
        <taxon>Metazoa</taxon>
        <taxon>Chordata</taxon>
        <taxon>Craniata</taxon>
        <taxon>Vertebrata</taxon>
        <taxon>Euteleostomi</taxon>
        <taxon>Actinopterygii</taxon>
        <taxon>Neopterygii</taxon>
        <taxon>Teleostei</taxon>
        <taxon>Neoteleostei</taxon>
        <taxon>Acanthomorphata</taxon>
        <taxon>Eupercaria</taxon>
        <taxon>Perciformes</taxon>
        <taxon>Cottioidei</taxon>
        <taxon>Cottales</taxon>
        <taxon>Liparidae</taxon>
        <taxon>Liparis</taxon>
    </lineage>
</organism>
<accession>A0A4Z2HH80</accession>
<dbReference type="AlphaFoldDB" id="A0A4Z2HH80"/>
<keyword evidence="3" id="KW-1185">Reference proteome</keyword>
<evidence type="ECO:0000256" key="1">
    <source>
        <dbReference type="SAM" id="Phobius"/>
    </source>
</evidence>
<protein>
    <submittedName>
        <fullName evidence="2">Uncharacterized protein</fullName>
    </submittedName>
</protein>
<keyword evidence="1" id="KW-0472">Membrane</keyword>
<sequence>MGRSYKTVAVDTEEDNNLDHPMVITMEMSERDVRSLGAVAPRSGVRLRGLVPPHAALSTKCPFNSASVLGGGAAARRRQRRDAVPAQTVGFFPVAVAVVAAAVPDDPVVVDCCWRYVGRLMRGFLRLGLLLAFVSCTTKKDRTTIAPRKANTGMVWPTSWL</sequence>
<proteinExistence type="predicted"/>
<feature type="transmembrane region" description="Helical" evidence="1">
    <location>
        <begin position="84"/>
        <end position="103"/>
    </location>
</feature>
<keyword evidence="1" id="KW-0812">Transmembrane</keyword>
<dbReference type="EMBL" id="SRLO01000257">
    <property type="protein sequence ID" value="TNN64192.1"/>
    <property type="molecule type" value="Genomic_DNA"/>
</dbReference>
<keyword evidence="1" id="KW-1133">Transmembrane helix</keyword>
<feature type="transmembrane region" description="Helical" evidence="1">
    <location>
        <begin position="123"/>
        <end position="139"/>
    </location>
</feature>
<name>A0A4Z2HH80_9TELE</name>
<gene>
    <name evidence="2" type="ORF">EYF80_025560</name>
</gene>
<evidence type="ECO:0000313" key="3">
    <source>
        <dbReference type="Proteomes" id="UP000314294"/>
    </source>
</evidence>
<reference evidence="2 3" key="1">
    <citation type="submission" date="2019-03" db="EMBL/GenBank/DDBJ databases">
        <title>First draft genome of Liparis tanakae, snailfish: a comprehensive survey of snailfish specific genes.</title>
        <authorList>
            <person name="Kim W."/>
            <person name="Song I."/>
            <person name="Jeong J.-H."/>
            <person name="Kim D."/>
            <person name="Kim S."/>
            <person name="Ryu S."/>
            <person name="Song J.Y."/>
            <person name="Lee S.K."/>
        </authorList>
    </citation>
    <scope>NUCLEOTIDE SEQUENCE [LARGE SCALE GENOMIC DNA]</scope>
    <source>
        <tissue evidence="2">Muscle</tissue>
    </source>
</reference>
<dbReference type="Proteomes" id="UP000314294">
    <property type="component" value="Unassembled WGS sequence"/>
</dbReference>